<reference evidence="8 9" key="1">
    <citation type="submission" date="2016-12" db="EMBL/GenBank/DDBJ databases">
        <title>The genomes of Aspergillus section Nigri reveals drivers in fungal speciation.</title>
        <authorList>
            <consortium name="DOE Joint Genome Institute"/>
            <person name="Vesth T.C."/>
            <person name="Nybo J."/>
            <person name="Theobald S."/>
            <person name="Brandl J."/>
            <person name="Frisvad J.C."/>
            <person name="Nielsen K.F."/>
            <person name="Lyhne E.K."/>
            <person name="Kogle M.E."/>
            <person name="Kuo A."/>
            <person name="Riley R."/>
            <person name="Clum A."/>
            <person name="Nolan M."/>
            <person name="Lipzen A."/>
            <person name="Salamov A."/>
            <person name="Henrissat B."/>
            <person name="Wiebenga A."/>
            <person name="De Vries R.P."/>
            <person name="Grigoriev I.V."/>
            <person name="Mortensen U.H."/>
            <person name="Andersen M.R."/>
            <person name="Baker S.E."/>
        </authorList>
    </citation>
    <scope>NUCLEOTIDE SEQUENCE [LARGE SCALE GENOMIC DNA]</scope>
    <source>
        <strain evidence="8 9">CBS 117.55</strain>
    </source>
</reference>
<dbReference type="SMART" id="SM00714">
    <property type="entry name" value="LITAF"/>
    <property type="match status" value="1"/>
</dbReference>
<evidence type="ECO:0000256" key="5">
    <source>
        <dbReference type="ARBA" id="ARBA00023136"/>
    </source>
</evidence>
<dbReference type="InterPro" id="IPR037519">
    <property type="entry name" value="LITAF_fam"/>
</dbReference>
<dbReference type="EMBL" id="MSFL01000016">
    <property type="protein sequence ID" value="PWY79314.1"/>
    <property type="molecule type" value="Genomic_DNA"/>
</dbReference>
<evidence type="ECO:0000256" key="4">
    <source>
        <dbReference type="ARBA" id="ARBA00022833"/>
    </source>
</evidence>
<accession>A0A317VY78</accession>
<name>A0A317VY78_9EURO</name>
<dbReference type="InterPro" id="IPR006629">
    <property type="entry name" value="LITAF"/>
</dbReference>
<dbReference type="PANTHER" id="PTHR23292:SF6">
    <property type="entry name" value="FI16602P1-RELATED"/>
    <property type="match status" value="1"/>
</dbReference>
<dbReference type="STRING" id="1448321.A0A317VY78"/>
<evidence type="ECO:0000256" key="1">
    <source>
        <dbReference type="ARBA" id="ARBA00004170"/>
    </source>
</evidence>
<dbReference type="GeneID" id="37070363"/>
<dbReference type="GO" id="GO:0016020">
    <property type="term" value="C:membrane"/>
    <property type="evidence" value="ECO:0007669"/>
    <property type="project" value="UniProtKB-SubCell"/>
</dbReference>
<dbReference type="OrthoDB" id="5599753at2759"/>
<keyword evidence="3" id="KW-0479">Metal-binding</keyword>
<dbReference type="VEuPathDB" id="FungiDB:BO70DRAFT_430099"/>
<dbReference type="PANTHER" id="PTHR23292">
    <property type="entry name" value="LIPOPOLYSACCHARIDE-INDUCED TUMOR NECROSIS FACTOR-ALPHA FACTOR"/>
    <property type="match status" value="1"/>
</dbReference>
<evidence type="ECO:0000256" key="3">
    <source>
        <dbReference type="ARBA" id="ARBA00022723"/>
    </source>
</evidence>
<comment type="caution">
    <text evidence="8">The sequence shown here is derived from an EMBL/GenBank/DDBJ whole genome shotgun (WGS) entry which is preliminary data.</text>
</comment>
<organism evidence="8 9">
    <name type="scientific">Aspergillus heteromorphus CBS 117.55</name>
    <dbReference type="NCBI Taxonomy" id="1448321"/>
    <lineage>
        <taxon>Eukaryota</taxon>
        <taxon>Fungi</taxon>
        <taxon>Dikarya</taxon>
        <taxon>Ascomycota</taxon>
        <taxon>Pezizomycotina</taxon>
        <taxon>Eurotiomycetes</taxon>
        <taxon>Eurotiomycetidae</taxon>
        <taxon>Eurotiales</taxon>
        <taxon>Aspergillaceae</taxon>
        <taxon>Aspergillus</taxon>
        <taxon>Aspergillus subgen. Circumdati</taxon>
    </lineage>
</organism>
<protein>
    <recommendedName>
        <fullName evidence="7">LITAF domain-containing protein</fullName>
    </recommendedName>
</protein>
<dbReference type="RefSeq" id="XP_025398534.1">
    <property type="nucleotide sequence ID" value="XM_025548126.1"/>
</dbReference>
<evidence type="ECO:0000259" key="7">
    <source>
        <dbReference type="PROSITE" id="PS51837"/>
    </source>
</evidence>
<evidence type="ECO:0000313" key="8">
    <source>
        <dbReference type="EMBL" id="PWY79314.1"/>
    </source>
</evidence>
<dbReference type="PROSITE" id="PS51837">
    <property type="entry name" value="LITAF"/>
    <property type="match status" value="1"/>
</dbReference>
<keyword evidence="9" id="KW-1185">Reference proteome</keyword>
<feature type="region of interest" description="Disordered" evidence="6">
    <location>
        <begin position="1"/>
        <end position="32"/>
    </location>
</feature>
<proteinExistence type="inferred from homology"/>
<gene>
    <name evidence="8" type="ORF">BO70DRAFT_430099</name>
</gene>
<dbReference type="AlphaFoldDB" id="A0A317VY78"/>
<dbReference type="GO" id="GO:0008270">
    <property type="term" value="F:zinc ion binding"/>
    <property type="evidence" value="ECO:0007669"/>
    <property type="project" value="TreeGrafter"/>
</dbReference>
<comment type="similarity">
    <text evidence="2">Belongs to the CDIP1/LITAF family.</text>
</comment>
<feature type="compositionally biased region" description="Low complexity" evidence="6">
    <location>
        <begin position="11"/>
        <end position="32"/>
    </location>
</feature>
<evidence type="ECO:0000313" key="9">
    <source>
        <dbReference type="Proteomes" id="UP000247233"/>
    </source>
</evidence>
<keyword evidence="4" id="KW-0862">Zinc</keyword>
<sequence>MAEETPLEPVPAYEEPAEIQEPAPIVSPSYSQPPLLQPLEQQHRQSFYAGTQHPSGYNSATPLHALQKKPGPVDCPACGHRQMTKVQAESGKTTHGWAAVLCCCCCLGCVPYLMSSLKDTTHHCGQCGVLLATWHKSGRNEVHLTGSS</sequence>
<comment type="subcellular location">
    <subcellularLocation>
        <location evidence="1">Membrane</location>
        <topology evidence="1">Peripheral membrane protein</topology>
    </subcellularLocation>
</comment>
<feature type="domain" description="LITAF" evidence="7">
    <location>
        <begin position="55"/>
        <end position="136"/>
    </location>
</feature>
<dbReference type="Pfam" id="PF10601">
    <property type="entry name" value="zf-LITAF-like"/>
    <property type="match status" value="1"/>
</dbReference>
<evidence type="ECO:0000256" key="2">
    <source>
        <dbReference type="ARBA" id="ARBA00005975"/>
    </source>
</evidence>
<dbReference type="Proteomes" id="UP000247233">
    <property type="component" value="Unassembled WGS sequence"/>
</dbReference>
<evidence type="ECO:0000256" key="6">
    <source>
        <dbReference type="SAM" id="MobiDB-lite"/>
    </source>
</evidence>
<keyword evidence="5" id="KW-0472">Membrane</keyword>